<organism evidence="2 3">
    <name type="scientific">Melipona quadrifasciata</name>
    <dbReference type="NCBI Taxonomy" id="166423"/>
    <lineage>
        <taxon>Eukaryota</taxon>
        <taxon>Metazoa</taxon>
        <taxon>Ecdysozoa</taxon>
        <taxon>Arthropoda</taxon>
        <taxon>Hexapoda</taxon>
        <taxon>Insecta</taxon>
        <taxon>Pterygota</taxon>
        <taxon>Neoptera</taxon>
        <taxon>Endopterygota</taxon>
        <taxon>Hymenoptera</taxon>
        <taxon>Apocrita</taxon>
        <taxon>Aculeata</taxon>
        <taxon>Apoidea</taxon>
        <taxon>Anthophila</taxon>
        <taxon>Apidae</taxon>
        <taxon>Melipona</taxon>
    </lineage>
</organism>
<reference evidence="2 3" key="1">
    <citation type="submission" date="2015-07" db="EMBL/GenBank/DDBJ databases">
        <title>The genome of Melipona quadrifasciata.</title>
        <authorList>
            <person name="Pan H."/>
            <person name="Kapheim K."/>
        </authorList>
    </citation>
    <scope>NUCLEOTIDE SEQUENCE [LARGE SCALE GENOMIC DNA]</scope>
    <source>
        <strain evidence="2">0111107301</strain>
        <tissue evidence="2">Whole body</tissue>
    </source>
</reference>
<feature type="region of interest" description="Disordered" evidence="1">
    <location>
        <begin position="56"/>
        <end position="78"/>
    </location>
</feature>
<name>A0A0M9A449_9HYME</name>
<dbReference type="EMBL" id="KQ435739">
    <property type="protein sequence ID" value="KOX76860.1"/>
    <property type="molecule type" value="Genomic_DNA"/>
</dbReference>
<proteinExistence type="predicted"/>
<evidence type="ECO:0000313" key="2">
    <source>
        <dbReference type="EMBL" id="KOX76860.1"/>
    </source>
</evidence>
<keyword evidence="3" id="KW-1185">Reference proteome</keyword>
<sequence length="78" mass="8463">MRETNNNASLSVNPCYGGGVIGGDEERRRLAVHWSLAGSRGSNAPALAYDLAADARGDIPRGSRNPAKRTWKRRKKKG</sequence>
<dbReference type="AlphaFoldDB" id="A0A0M9A449"/>
<dbReference type="Proteomes" id="UP000053105">
    <property type="component" value="Unassembled WGS sequence"/>
</dbReference>
<protein>
    <submittedName>
        <fullName evidence="2">Uncharacterized protein</fullName>
    </submittedName>
</protein>
<evidence type="ECO:0000313" key="3">
    <source>
        <dbReference type="Proteomes" id="UP000053105"/>
    </source>
</evidence>
<feature type="compositionally biased region" description="Basic residues" evidence="1">
    <location>
        <begin position="66"/>
        <end position="78"/>
    </location>
</feature>
<accession>A0A0M9A449</accession>
<evidence type="ECO:0000256" key="1">
    <source>
        <dbReference type="SAM" id="MobiDB-lite"/>
    </source>
</evidence>
<gene>
    <name evidence="2" type="ORF">WN51_11278</name>
</gene>